<dbReference type="RefSeq" id="WP_162071219.1">
    <property type="nucleotide sequence ID" value="NZ_AP022345.1"/>
</dbReference>
<dbReference type="Proteomes" id="UP000463961">
    <property type="component" value="Chromosome"/>
</dbReference>
<evidence type="ECO:0000313" key="2">
    <source>
        <dbReference type="EMBL" id="BBU68745.1"/>
    </source>
</evidence>
<sequence>MDFSAKGKRFDAAKKQTSAKESKKQLAQMLLERKAKKSETVVAAPVKAVPVAPAEHIKLPSAPEIVSWYGEANVSVYREDDTIPSTPGVGLIELINLYLSAAKNRTRHFVLMWPVCPKTLAVVHVLATLERWARGDKLGVRGLLFPTKTNAFYPLNHLMLRREDVLRHARRLAEVGGVDTSKLQRKCSDKDAFLFSLASLSAEGEHIHPTMGELIPHFLATPDNLSWESCDSHLLEHVRAKLARRSHKKALASNCQFIGNAQTAPDALFALDGRLNRKELNTALVRLREKGAPEVVIVNATRQIRMEARGWRGALCRFLIMLEDVFGTNCPGVLVVTDDPRSAYTLKDDLWRLNQERKELRWSRPDEYAITGIASALKEDGLVAPGQTEIRVPIPRALDVSVVDADAAKIINKLYRLAGQIPNHQELAKPVWDAGNYLARLAALPCGVATLLEWLSESGIRDRTREAYSWSSFHAKLVTFDTTAETDFERTELRKCMQLGTQLFENYQQGTPLAHRLAEIVGQVCGKQRKSLIVVFTSPVYRRLAERYLAAYRAYPQSTQFESFQERLRLISSSQLETALAHLNGAHLLFSGLDEDGLRLVITDDRIPAHTELLLTQRNGQSLRNTLKPLVHEFPAFRQWKPRMESILHHLEHLPEGNQLLMNADFVLPAFRVDLSIEVEGTEDTNDPEAWHIRLESGTVLHRRPNHDVYVYDPASADATDRGFRGCKVQSLEPGDKIFVMTAELRELVEAVLKEAGIPIEHDKTFERALRDYHQSILMALKNKFPGSKLADQVRQLRTSILEANEKLTKDFPAEQSVRHWVNLGDSPDTPFDALRPQAPMKEAHFAAFADVLGFSKLEAAYYWCRVIMPVRSARRLDGRHMSDLYTHMLLQPESVMVHSGIKRETIKMLFNKARENIVTVETICPPAGETANA</sequence>
<organism evidence="2 3">
    <name type="scientific">Fluviibacter phosphoraccumulans</name>
    <dbReference type="NCBI Taxonomy" id="1751046"/>
    <lineage>
        <taxon>Bacteria</taxon>
        <taxon>Pseudomonadati</taxon>
        <taxon>Pseudomonadota</taxon>
        <taxon>Betaproteobacteria</taxon>
        <taxon>Rhodocyclales</taxon>
        <taxon>Fluviibacteraceae</taxon>
        <taxon>Fluviibacter</taxon>
    </lineage>
</organism>
<dbReference type="OrthoDB" id="9121546at2"/>
<proteinExistence type="predicted"/>
<gene>
    <name evidence="2" type="ORF">ICHIAU1_10280</name>
</gene>
<reference evidence="3" key="1">
    <citation type="submission" date="2020-01" db="EMBL/GenBank/DDBJ databases">
        <title>Phosphoaccumulans saitamaens gen. nov., sp. nov., a polyphosphate accumulating bacterium isolated from surface river water.</title>
        <authorList>
            <person name="Watanabe K."/>
            <person name="Suda W."/>
        </authorList>
    </citation>
    <scope>NUCLEOTIDE SEQUENCE [LARGE SCALE GENOMIC DNA]</scope>
    <source>
        <strain evidence="3">ICHIAU1</strain>
    </source>
</reference>
<keyword evidence="3" id="KW-1185">Reference proteome</keyword>
<protein>
    <submittedName>
        <fullName evidence="2">Uncharacterized protein</fullName>
    </submittedName>
</protein>
<feature type="region of interest" description="Disordered" evidence="1">
    <location>
        <begin position="1"/>
        <end position="21"/>
    </location>
</feature>
<feature type="compositionally biased region" description="Basic and acidic residues" evidence="1">
    <location>
        <begin position="8"/>
        <end position="21"/>
    </location>
</feature>
<evidence type="ECO:0000256" key="1">
    <source>
        <dbReference type="SAM" id="MobiDB-lite"/>
    </source>
</evidence>
<dbReference type="AlphaFoldDB" id="A0A7R6R0V8"/>
<accession>A0A7R6R0V8</accession>
<dbReference type="EMBL" id="AP022345">
    <property type="protein sequence ID" value="BBU68745.1"/>
    <property type="molecule type" value="Genomic_DNA"/>
</dbReference>
<name>A0A7R6R0V8_9RHOO</name>
<evidence type="ECO:0000313" key="3">
    <source>
        <dbReference type="Proteomes" id="UP000463961"/>
    </source>
</evidence>